<evidence type="ECO:0000313" key="3">
    <source>
        <dbReference type="Proteomes" id="UP000634136"/>
    </source>
</evidence>
<keyword evidence="3" id="KW-1185">Reference proteome</keyword>
<accession>A0A834T2I9</accession>
<evidence type="ECO:0000313" key="2">
    <source>
        <dbReference type="EMBL" id="KAF7813988.1"/>
    </source>
</evidence>
<dbReference type="Proteomes" id="UP000634136">
    <property type="component" value="Unassembled WGS sequence"/>
</dbReference>
<dbReference type="PANTHER" id="PTHR36617:SF5">
    <property type="entry name" value="OS05G0421675 PROTEIN"/>
    <property type="match status" value="1"/>
</dbReference>
<feature type="region of interest" description="Disordered" evidence="1">
    <location>
        <begin position="169"/>
        <end position="193"/>
    </location>
</feature>
<organism evidence="2 3">
    <name type="scientific">Senna tora</name>
    <dbReference type="NCBI Taxonomy" id="362788"/>
    <lineage>
        <taxon>Eukaryota</taxon>
        <taxon>Viridiplantae</taxon>
        <taxon>Streptophyta</taxon>
        <taxon>Embryophyta</taxon>
        <taxon>Tracheophyta</taxon>
        <taxon>Spermatophyta</taxon>
        <taxon>Magnoliopsida</taxon>
        <taxon>eudicotyledons</taxon>
        <taxon>Gunneridae</taxon>
        <taxon>Pentapetalae</taxon>
        <taxon>rosids</taxon>
        <taxon>fabids</taxon>
        <taxon>Fabales</taxon>
        <taxon>Fabaceae</taxon>
        <taxon>Caesalpinioideae</taxon>
        <taxon>Cassia clade</taxon>
        <taxon>Senna</taxon>
    </lineage>
</organism>
<keyword evidence="2" id="KW-0548">Nucleotidyltransferase</keyword>
<dbReference type="PANTHER" id="PTHR36617">
    <property type="entry name" value="PROTEIN, PUTATIVE-RELATED"/>
    <property type="match status" value="1"/>
</dbReference>
<dbReference type="AlphaFoldDB" id="A0A834T2I9"/>
<keyword evidence="2" id="KW-0808">Transferase</keyword>
<protein>
    <submittedName>
        <fullName evidence="2">Reverse transcriptase zinc-binding domain</fullName>
    </submittedName>
</protein>
<reference evidence="2" key="1">
    <citation type="submission" date="2020-09" db="EMBL/GenBank/DDBJ databases">
        <title>Genome-Enabled Discovery of Anthraquinone Biosynthesis in Senna tora.</title>
        <authorList>
            <person name="Kang S.-H."/>
            <person name="Pandey R.P."/>
            <person name="Lee C.-M."/>
            <person name="Sim J.-S."/>
            <person name="Jeong J.-T."/>
            <person name="Choi B.-S."/>
            <person name="Jung M."/>
            <person name="Ginzburg D."/>
            <person name="Zhao K."/>
            <person name="Won S.Y."/>
            <person name="Oh T.-J."/>
            <person name="Yu Y."/>
            <person name="Kim N.-H."/>
            <person name="Lee O.R."/>
            <person name="Lee T.-H."/>
            <person name="Bashyal P."/>
            <person name="Kim T.-S."/>
            <person name="Lee W.-H."/>
            <person name="Kawkins C."/>
            <person name="Kim C.-K."/>
            <person name="Kim J.S."/>
            <person name="Ahn B.O."/>
            <person name="Rhee S.Y."/>
            <person name="Sohng J.K."/>
        </authorList>
    </citation>
    <scope>NUCLEOTIDE SEQUENCE</scope>
    <source>
        <tissue evidence="2">Leaf</tissue>
    </source>
</reference>
<sequence length="367" mass="42105">MIMDWFFHSTCSILGLCRVSSYRPFLAADCVRACHRVSIPVTEGTLGDDRGSASQRGRIREIDNDNTEVIDNLAVNIGVEAEKDKETSKEVGDRLIDGVIDEDGKGEHTEKNIESSITVLSEIQNLPRSADKENINPIIGEMNVTKWLRVARSKGGKAVNDSLNISMGKRKNLSEEEGEMGGNNSQSHKKSRTVVMEGKKLLVKNLMLCVGDGRRIDIWNDPWVPGLFPYRAIPSDNNVNYRRYVNELMTDRSEWREEMLCEVFSEETCRNIRSIHLSHEQQRDEWTWIGDPKGIFSVKACYKDAMKERWEGMNLISESQCYVDDRFWKKLWKLPWSVQLLLGYGNPLDLIFTAGYIIIPFWNGWQF</sequence>
<dbReference type="OrthoDB" id="1436790at2759"/>
<dbReference type="GO" id="GO:0003964">
    <property type="term" value="F:RNA-directed DNA polymerase activity"/>
    <property type="evidence" value="ECO:0007669"/>
    <property type="project" value="UniProtKB-KW"/>
</dbReference>
<name>A0A834T2I9_9FABA</name>
<comment type="caution">
    <text evidence="2">The sequence shown here is derived from an EMBL/GenBank/DDBJ whole genome shotgun (WGS) entry which is preliminary data.</text>
</comment>
<keyword evidence="2" id="KW-0695">RNA-directed DNA polymerase</keyword>
<proteinExistence type="predicted"/>
<evidence type="ECO:0000256" key="1">
    <source>
        <dbReference type="SAM" id="MobiDB-lite"/>
    </source>
</evidence>
<gene>
    <name evidence="2" type="ORF">G2W53_027957</name>
</gene>
<dbReference type="EMBL" id="JAAIUW010000009">
    <property type="protein sequence ID" value="KAF7813988.1"/>
    <property type="molecule type" value="Genomic_DNA"/>
</dbReference>